<dbReference type="InterPro" id="IPR006593">
    <property type="entry name" value="Cyt_b561/ferric_Rdtase_TM"/>
</dbReference>
<evidence type="ECO:0000256" key="3">
    <source>
        <dbReference type="ARBA" id="ARBA00022448"/>
    </source>
</evidence>
<dbReference type="GO" id="GO:0140575">
    <property type="term" value="F:transmembrane monodehydroascorbate reductase activity"/>
    <property type="evidence" value="ECO:0007669"/>
    <property type="project" value="InterPro"/>
</dbReference>
<dbReference type="Pfam" id="PF03188">
    <property type="entry name" value="Cytochrom_B561"/>
    <property type="match status" value="1"/>
</dbReference>
<evidence type="ECO:0000256" key="8">
    <source>
        <dbReference type="ARBA" id="ARBA00022989"/>
    </source>
</evidence>
<reference evidence="13" key="2">
    <citation type="submission" date="2023-02" db="EMBL/GenBank/DDBJ databases">
        <authorList>
            <consortium name="DOE Joint Genome Institute"/>
            <person name="Mondo S.J."/>
            <person name="Chang Y."/>
            <person name="Wang Y."/>
            <person name="Ahrendt S."/>
            <person name="Andreopoulos W."/>
            <person name="Barry K."/>
            <person name="Beard J."/>
            <person name="Benny G.L."/>
            <person name="Blankenship S."/>
            <person name="Bonito G."/>
            <person name="Cuomo C."/>
            <person name="Desiro A."/>
            <person name="Gervers K.A."/>
            <person name="Hundley H."/>
            <person name="Kuo A."/>
            <person name="LaButti K."/>
            <person name="Lang B.F."/>
            <person name="Lipzen A."/>
            <person name="O'Donnell K."/>
            <person name="Pangilinan J."/>
            <person name="Reynolds N."/>
            <person name="Sandor L."/>
            <person name="Smith M.W."/>
            <person name="Tsang A."/>
            <person name="Grigoriev I.V."/>
            <person name="Stajich J.E."/>
            <person name="Spatafora J.W."/>
        </authorList>
    </citation>
    <scope>NUCLEOTIDE SEQUENCE</scope>
    <source>
        <strain evidence="13">RSA 2281</strain>
    </source>
</reference>
<feature type="domain" description="Cytochrome b561" evidence="12">
    <location>
        <begin position="1"/>
        <end position="152"/>
    </location>
</feature>
<dbReference type="GO" id="GO:0046872">
    <property type="term" value="F:metal ion binding"/>
    <property type="evidence" value="ECO:0007669"/>
    <property type="project" value="UniProtKB-KW"/>
</dbReference>
<feature type="transmembrane region" description="Helical" evidence="11">
    <location>
        <begin position="61"/>
        <end position="80"/>
    </location>
</feature>
<dbReference type="Proteomes" id="UP001209540">
    <property type="component" value="Unassembled WGS sequence"/>
</dbReference>
<organism evidence="13 14">
    <name type="scientific">Phascolomyces articulosus</name>
    <dbReference type="NCBI Taxonomy" id="60185"/>
    <lineage>
        <taxon>Eukaryota</taxon>
        <taxon>Fungi</taxon>
        <taxon>Fungi incertae sedis</taxon>
        <taxon>Mucoromycota</taxon>
        <taxon>Mucoromycotina</taxon>
        <taxon>Mucoromycetes</taxon>
        <taxon>Mucorales</taxon>
        <taxon>Lichtheimiaceae</taxon>
        <taxon>Phascolomyces</taxon>
    </lineage>
</organism>
<dbReference type="Gene3D" id="1.20.120.1770">
    <property type="match status" value="1"/>
</dbReference>
<evidence type="ECO:0000256" key="9">
    <source>
        <dbReference type="ARBA" id="ARBA00023004"/>
    </source>
</evidence>
<evidence type="ECO:0000259" key="12">
    <source>
        <dbReference type="PROSITE" id="PS50939"/>
    </source>
</evidence>
<evidence type="ECO:0000256" key="4">
    <source>
        <dbReference type="ARBA" id="ARBA00022617"/>
    </source>
</evidence>
<evidence type="ECO:0000256" key="11">
    <source>
        <dbReference type="SAM" id="Phobius"/>
    </source>
</evidence>
<evidence type="ECO:0000256" key="1">
    <source>
        <dbReference type="ARBA" id="ARBA00001970"/>
    </source>
</evidence>
<evidence type="ECO:0000256" key="7">
    <source>
        <dbReference type="ARBA" id="ARBA00022982"/>
    </source>
</evidence>
<dbReference type="EMBL" id="JAIXMP010000032">
    <property type="protein sequence ID" value="KAI9250454.1"/>
    <property type="molecule type" value="Genomic_DNA"/>
</dbReference>
<keyword evidence="5 11" id="KW-0812">Transmembrane</keyword>
<sequence>LGISLLQPTSTPKEKEKGLKLHAFLLGSSYLFAIAGFFAIVYNKAISHKEHFTSYHGKFGLAVFCYLFFQLLFGLTIAYIPQLYGNITKAKQLWKYHRMTGYILIILIWFTAQLGIRADYIYNNLWSPKLMIAHWIALVLVVVGITGRLRFSKWGILLSSRTKDNHTVVVSR</sequence>
<feature type="transmembrane region" description="Helical" evidence="11">
    <location>
        <begin position="101"/>
        <end position="120"/>
    </location>
</feature>
<comment type="cofactor">
    <cofactor evidence="1">
        <name>heme b</name>
        <dbReference type="ChEBI" id="CHEBI:60344"/>
    </cofactor>
</comment>
<dbReference type="CDD" id="cd08761">
    <property type="entry name" value="Cyt_b561_CYB561D2_like"/>
    <property type="match status" value="1"/>
</dbReference>
<feature type="non-terminal residue" evidence="13">
    <location>
        <position position="172"/>
    </location>
</feature>
<dbReference type="GO" id="GO:0016020">
    <property type="term" value="C:membrane"/>
    <property type="evidence" value="ECO:0007669"/>
    <property type="project" value="UniProtKB-SubCell"/>
</dbReference>
<comment type="subcellular location">
    <subcellularLocation>
        <location evidence="2">Membrane</location>
        <topology evidence="2">Multi-pass membrane protein</topology>
    </subcellularLocation>
</comment>
<evidence type="ECO:0000256" key="2">
    <source>
        <dbReference type="ARBA" id="ARBA00004141"/>
    </source>
</evidence>
<proteinExistence type="predicted"/>
<evidence type="ECO:0000313" key="14">
    <source>
        <dbReference type="Proteomes" id="UP001209540"/>
    </source>
</evidence>
<evidence type="ECO:0000313" key="13">
    <source>
        <dbReference type="EMBL" id="KAI9250454.1"/>
    </source>
</evidence>
<dbReference type="PANTHER" id="PTHR15422:SF45">
    <property type="entry name" value="CYTOCHROME B561 DOMAIN-CONTAINING PROTEIN"/>
    <property type="match status" value="1"/>
</dbReference>
<dbReference type="PANTHER" id="PTHR15422">
    <property type="entry name" value="OS05G0565100 PROTEIN"/>
    <property type="match status" value="1"/>
</dbReference>
<reference evidence="13" key="1">
    <citation type="journal article" date="2022" name="IScience">
        <title>Evolution of zygomycete secretomes and the origins of terrestrial fungal ecologies.</title>
        <authorList>
            <person name="Chang Y."/>
            <person name="Wang Y."/>
            <person name="Mondo S."/>
            <person name="Ahrendt S."/>
            <person name="Andreopoulos W."/>
            <person name="Barry K."/>
            <person name="Beard J."/>
            <person name="Benny G.L."/>
            <person name="Blankenship S."/>
            <person name="Bonito G."/>
            <person name="Cuomo C."/>
            <person name="Desiro A."/>
            <person name="Gervers K.A."/>
            <person name="Hundley H."/>
            <person name="Kuo A."/>
            <person name="LaButti K."/>
            <person name="Lang B.F."/>
            <person name="Lipzen A."/>
            <person name="O'Donnell K."/>
            <person name="Pangilinan J."/>
            <person name="Reynolds N."/>
            <person name="Sandor L."/>
            <person name="Smith M.E."/>
            <person name="Tsang A."/>
            <person name="Grigoriev I.V."/>
            <person name="Stajich J.E."/>
            <person name="Spatafora J.W."/>
        </authorList>
    </citation>
    <scope>NUCLEOTIDE SEQUENCE</scope>
    <source>
        <strain evidence="13">RSA 2281</strain>
    </source>
</reference>
<name>A0AAD5JRI9_9FUNG</name>
<keyword evidence="4" id="KW-0349">Heme</keyword>
<comment type="caution">
    <text evidence="13">The sequence shown here is derived from an EMBL/GenBank/DDBJ whole genome shotgun (WGS) entry which is preliminary data.</text>
</comment>
<dbReference type="AlphaFoldDB" id="A0AAD5JRI9"/>
<evidence type="ECO:0000256" key="10">
    <source>
        <dbReference type="ARBA" id="ARBA00023136"/>
    </source>
</evidence>
<keyword evidence="3" id="KW-0813">Transport</keyword>
<dbReference type="InterPro" id="IPR045150">
    <property type="entry name" value="CYB561D1/2"/>
</dbReference>
<keyword evidence="9" id="KW-0408">Iron</keyword>
<gene>
    <name evidence="13" type="ORF">BDA99DRAFT_444901</name>
</gene>
<keyword evidence="8 11" id="KW-1133">Transmembrane helix</keyword>
<feature type="transmembrane region" description="Helical" evidence="11">
    <location>
        <begin position="132"/>
        <end position="151"/>
    </location>
</feature>
<accession>A0AAD5JRI9</accession>
<feature type="transmembrane region" description="Helical" evidence="11">
    <location>
        <begin position="21"/>
        <end position="41"/>
    </location>
</feature>
<protein>
    <submittedName>
        <fullName evidence="13">Eukaryotic cytochrome b561-domain-containing protein</fullName>
    </submittedName>
</protein>
<keyword evidence="14" id="KW-1185">Reference proteome</keyword>
<evidence type="ECO:0000256" key="6">
    <source>
        <dbReference type="ARBA" id="ARBA00022723"/>
    </source>
</evidence>
<dbReference type="SMART" id="SM00665">
    <property type="entry name" value="B561"/>
    <property type="match status" value="1"/>
</dbReference>
<keyword evidence="6" id="KW-0479">Metal-binding</keyword>
<keyword evidence="10 11" id="KW-0472">Membrane</keyword>
<keyword evidence="7" id="KW-0249">Electron transport</keyword>
<evidence type="ECO:0000256" key="5">
    <source>
        <dbReference type="ARBA" id="ARBA00022692"/>
    </source>
</evidence>
<dbReference type="PROSITE" id="PS50939">
    <property type="entry name" value="CYTOCHROME_B561"/>
    <property type="match status" value="1"/>
</dbReference>